<keyword evidence="1" id="KW-0805">Transcription regulation</keyword>
<dbReference type="STRING" id="598659.NAMH_0391"/>
<evidence type="ECO:0000313" key="6">
    <source>
        <dbReference type="Proteomes" id="UP000000448"/>
    </source>
</evidence>
<keyword evidence="3" id="KW-0804">Transcription</keyword>
<reference evidence="5 6" key="1">
    <citation type="journal article" date="2009" name="PLoS Genet.">
        <title>Adaptations to submarine hydrothermal environments exemplified by the genome of Nautilia profundicola.</title>
        <authorList>
            <person name="Campbell B.J."/>
            <person name="Smith J.L."/>
            <person name="Hanson T.E."/>
            <person name="Klotz M.G."/>
            <person name="Stein L.Y."/>
            <person name="Lee C.K."/>
            <person name="Wu D."/>
            <person name="Robinson J.M."/>
            <person name="Khouri H.M."/>
            <person name="Eisen J.A."/>
            <person name="Cary S.C."/>
        </authorList>
    </citation>
    <scope>NUCLEOTIDE SEQUENCE [LARGE SCALE GENOMIC DNA]</scope>
    <source>
        <strain evidence="6">ATCC BAA-1463 / DSM 18972 / AmH</strain>
    </source>
</reference>
<dbReference type="SUPFAM" id="SSF46785">
    <property type="entry name" value="Winged helix' DNA-binding domain"/>
    <property type="match status" value="1"/>
</dbReference>
<organism evidence="5 6">
    <name type="scientific">Nautilia profundicola (strain ATCC BAA-1463 / DSM 18972 / AmH)</name>
    <dbReference type="NCBI Taxonomy" id="598659"/>
    <lineage>
        <taxon>Bacteria</taxon>
        <taxon>Pseudomonadati</taxon>
        <taxon>Campylobacterota</taxon>
        <taxon>Epsilonproteobacteria</taxon>
        <taxon>Nautiliales</taxon>
        <taxon>Nautiliaceae</taxon>
        <taxon>Nautilia</taxon>
    </lineage>
</organism>
<dbReference type="SMART" id="SM00418">
    <property type="entry name" value="HTH_ARSR"/>
    <property type="match status" value="1"/>
</dbReference>
<dbReference type="eggNOG" id="COG0640">
    <property type="taxonomic scope" value="Bacteria"/>
</dbReference>
<dbReference type="Proteomes" id="UP000000448">
    <property type="component" value="Chromosome"/>
</dbReference>
<feature type="domain" description="HTH arsR-type" evidence="4">
    <location>
        <begin position="1"/>
        <end position="89"/>
    </location>
</feature>
<evidence type="ECO:0000313" key="5">
    <source>
        <dbReference type="EMBL" id="ACM93512.1"/>
    </source>
</evidence>
<evidence type="ECO:0000256" key="2">
    <source>
        <dbReference type="ARBA" id="ARBA00023125"/>
    </source>
</evidence>
<dbReference type="HOGENOM" id="CLU_097806_3_1_7"/>
<dbReference type="RefSeq" id="WP_015902564.1">
    <property type="nucleotide sequence ID" value="NC_012115.1"/>
</dbReference>
<gene>
    <name evidence="5" type="ordered locus">NAMH_0391</name>
</gene>
<dbReference type="Pfam" id="PF01022">
    <property type="entry name" value="HTH_5"/>
    <property type="match status" value="1"/>
</dbReference>
<dbReference type="PROSITE" id="PS50987">
    <property type="entry name" value="HTH_ARSR_2"/>
    <property type="match status" value="1"/>
</dbReference>
<dbReference type="InterPro" id="IPR051011">
    <property type="entry name" value="Metal_resp_trans_reg"/>
</dbReference>
<evidence type="ECO:0000256" key="1">
    <source>
        <dbReference type="ARBA" id="ARBA00023015"/>
    </source>
</evidence>
<dbReference type="PANTHER" id="PTHR43132">
    <property type="entry name" value="ARSENICAL RESISTANCE OPERON REPRESSOR ARSR-RELATED"/>
    <property type="match status" value="1"/>
</dbReference>
<dbReference type="OrthoDB" id="9800238at2"/>
<proteinExistence type="predicted"/>
<dbReference type="EMBL" id="CP001279">
    <property type="protein sequence ID" value="ACM93512.1"/>
    <property type="molecule type" value="Genomic_DNA"/>
</dbReference>
<sequence>MEDFLKAVSALKDETRIKILKFLLKHNELCVCELEASFNMLQSRLSRHLKILKDAGFLNSKRDGKKVLYSIKPVTGFKKAALEEIENMKINLPNLKECSI</sequence>
<dbReference type="InterPro" id="IPR001845">
    <property type="entry name" value="HTH_ArsR_DNA-bd_dom"/>
</dbReference>
<dbReference type="KEGG" id="nam:NAMH_0391"/>
<dbReference type="InterPro" id="IPR036388">
    <property type="entry name" value="WH-like_DNA-bd_sf"/>
</dbReference>
<dbReference type="Gene3D" id="1.10.10.10">
    <property type="entry name" value="Winged helix-like DNA-binding domain superfamily/Winged helix DNA-binding domain"/>
    <property type="match status" value="1"/>
</dbReference>
<accession>B9L857</accession>
<evidence type="ECO:0000256" key="3">
    <source>
        <dbReference type="ARBA" id="ARBA00023163"/>
    </source>
</evidence>
<name>B9L857_NAUPA</name>
<dbReference type="GO" id="GO:0003677">
    <property type="term" value="F:DNA binding"/>
    <property type="evidence" value="ECO:0007669"/>
    <property type="project" value="UniProtKB-KW"/>
</dbReference>
<keyword evidence="6" id="KW-1185">Reference proteome</keyword>
<dbReference type="PRINTS" id="PR00778">
    <property type="entry name" value="HTHARSR"/>
</dbReference>
<dbReference type="GO" id="GO:0003700">
    <property type="term" value="F:DNA-binding transcription factor activity"/>
    <property type="evidence" value="ECO:0007669"/>
    <property type="project" value="InterPro"/>
</dbReference>
<dbReference type="AlphaFoldDB" id="B9L857"/>
<evidence type="ECO:0000259" key="4">
    <source>
        <dbReference type="PROSITE" id="PS50987"/>
    </source>
</evidence>
<dbReference type="InterPro" id="IPR011991">
    <property type="entry name" value="ArsR-like_HTH"/>
</dbReference>
<dbReference type="InterPro" id="IPR036390">
    <property type="entry name" value="WH_DNA-bd_sf"/>
</dbReference>
<dbReference type="CDD" id="cd00090">
    <property type="entry name" value="HTH_ARSR"/>
    <property type="match status" value="1"/>
</dbReference>
<dbReference type="NCBIfam" id="NF033788">
    <property type="entry name" value="HTH_metalloreg"/>
    <property type="match status" value="1"/>
</dbReference>
<dbReference type="PANTHER" id="PTHR43132:SF2">
    <property type="entry name" value="ARSENICAL RESISTANCE OPERON REPRESSOR ARSR-RELATED"/>
    <property type="match status" value="1"/>
</dbReference>
<keyword evidence="2" id="KW-0238">DNA-binding</keyword>
<protein>
    <submittedName>
        <fullName evidence="5">Transcriptional regulator, ArsR family</fullName>
    </submittedName>
</protein>